<dbReference type="InterPro" id="IPR001119">
    <property type="entry name" value="SLH_dom"/>
</dbReference>
<reference evidence="3" key="1">
    <citation type="submission" date="2023-06" db="EMBL/GenBank/DDBJ databases">
        <authorList>
            <person name="Zeman M."/>
            <person name="Kubasova T."/>
            <person name="Jahodarova E."/>
            <person name="Nykrynova M."/>
            <person name="Rychlik I."/>
        </authorList>
    </citation>
    <scope>NUCLEOTIDE SEQUENCE</scope>
    <source>
        <strain evidence="3">15_COKtk</strain>
    </source>
</reference>
<feature type="compositionally biased region" description="Low complexity" evidence="1">
    <location>
        <begin position="66"/>
        <end position="80"/>
    </location>
</feature>
<dbReference type="PROSITE" id="PS51272">
    <property type="entry name" value="SLH"/>
    <property type="match status" value="3"/>
</dbReference>
<feature type="region of interest" description="Disordered" evidence="1">
    <location>
        <begin position="18"/>
        <end position="80"/>
    </location>
</feature>
<dbReference type="PANTHER" id="PTHR43308:SF1">
    <property type="entry name" value="OUTER MEMBRANE PROTEIN ALPHA"/>
    <property type="match status" value="1"/>
</dbReference>
<dbReference type="Proteomes" id="UP001168505">
    <property type="component" value="Unassembled WGS sequence"/>
</dbReference>
<evidence type="ECO:0000256" key="1">
    <source>
        <dbReference type="SAM" id="MobiDB-lite"/>
    </source>
</evidence>
<evidence type="ECO:0000259" key="2">
    <source>
        <dbReference type="PROSITE" id="PS51272"/>
    </source>
</evidence>
<dbReference type="Pfam" id="PF00395">
    <property type="entry name" value="SLH"/>
    <property type="match status" value="3"/>
</dbReference>
<feature type="domain" description="SLH" evidence="2">
    <location>
        <begin position="208"/>
        <end position="267"/>
    </location>
</feature>
<dbReference type="PANTHER" id="PTHR43308">
    <property type="entry name" value="OUTER MEMBRANE PROTEIN ALPHA-RELATED"/>
    <property type="match status" value="1"/>
</dbReference>
<accession>A0AAW7JNM2</accession>
<feature type="domain" description="SLH" evidence="2">
    <location>
        <begin position="269"/>
        <end position="334"/>
    </location>
</feature>
<organism evidence="3 4">
    <name type="scientific">Collinsella ihumii</name>
    <dbReference type="NCBI Taxonomy" id="1720204"/>
    <lineage>
        <taxon>Bacteria</taxon>
        <taxon>Bacillati</taxon>
        <taxon>Actinomycetota</taxon>
        <taxon>Coriobacteriia</taxon>
        <taxon>Coriobacteriales</taxon>
        <taxon>Coriobacteriaceae</taxon>
        <taxon>Collinsella</taxon>
    </lineage>
</organism>
<dbReference type="RefSeq" id="WP_289826703.1">
    <property type="nucleotide sequence ID" value="NZ_JAUEIR010000002.1"/>
</dbReference>
<protein>
    <submittedName>
        <fullName evidence="3">S-layer homology domain-containing protein</fullName>
    </submittedName>
</protein>
<reference evidence="3" key="2">
    <citation type="submission" date="2023-08" db="EMBL/GenBank/DDBJ databases">
        <title>Identification and characterization of horizontal gene transfer across gut microbiota members of farm animals based on homology search.</title>
        <authorList>
            <person name="Schwarzerova J."/>
            <person name="Nykrynova M."/>
            <person name="Jureckova K."/>
            <person name="Cejkova D."/>
            <person name="Rychlik I."/>
        </authorList>
    </citation>
    <scope>NUCLEOTIDE SEQUENCE</scope>
    <source>
        <strain evidence="3">15_COKtk</strain>
    </source>
</reference>
<evidence type="ECO:0000313" key="4">
    <source>
        <dbReference type="Proteomes" id="UP001168505"/>
    </source>
</evidence>
<feature type="domain" description="SLH" evidence="2">
    <location>
        <begin position="144"/>
        <end position="207"/>
    </location>
</feature>
<dbReference type="AlphaFoldDB" id="A0AAW7JNM2"/>
<sequence>MTFGDPYPTVKDEVVFPYIGFDNAPVEPDPDPEPEPDPDPDPEPEPDPDPTPVPTPDPDEDEDVTVPEAEGGAVEVEPVPAGETATVVCEPEPGQEVRDVIVTDSEGNPVETAVDEDGNVTFEMPEGGATVEVVFGCDGGELCGTHAFPDIDQDEWYHDSVDWAIGAGVFHGYDDGTFGPDDVLTREQAAAVLYNYLGGEPGAPGSGLSDVSDDWYTDAVNWAVANGVMTGYEGAGAFGVGDALTREQFCSVVAKAVGADLEGVDASVLDGFSDADSVSGWARSAVAWAVEAGVVNGVENPDGTRSLQGARDITRAEMAAMMKNAVDAGVLTTA</sequence>
<name>A0AAW7JNM2_9ACTN</name>
<dbReference type="InterPro" id="IPR051465">
    <property type="entry name" value="Cell_Envelope_Struct_Comp"/>
</dbReference>
<evidence type="ECO:0000313" key="3">
    <source>
        <dbReference type="EMBL" id="MDN0068637.1"/>
    </source>
</evidence>
<feature type="compositionally biased region" description="Acidic residues" evidence="1">
    <location>
        <begin position="28"/>
        <end position="48"/>
    </location>
</feature>
<comment type="caution">
    <text evidence="3">The sequence shown here is derived from an EMBL/GenBank/DDBJ whole genome shotgun (WGS) entry which is preliminary data.</text>
</comment>
<proteinExistence type="predicted"/>
<gene>
    <name evidence="3" type="ORF">QVN40_02835</name>
</gene>
<dbReference type="EMBL" id="JAUEIR010000002">
    <property type="protein sequence ID" value="MDN0068637.1"/>
    <property type="molecule type" value="Genomic_DNA"/>
</dbReference>